<organism evidence="3 4">
    <name type="scientific">Motilimonas cestriensis</name>
    <dbReference type="NCBI Taxonomy" id="2742685"/>
    <lineage>
        <taxon>Bacteria</taxon>
        <taxon>Pseudomonadati</taxon>
        <taxon>Pseudomonadota</taxon>
        <taxon>Gammaproteobacteria</taxon>
        <taxon>Alteromonadales</taxon>
        <taxon>Alteromonadales genera incertae sedis</taxon>
        <taxon>Motilimonas</taxon>
    </lineage>
</organism>
<gene>
    <name evidence="3" type="ORF">K6Y31_04480</name>
</gene>
<keyword evidence="3" id="KW-0328">Glycosyltransferase</keyword>
<accession>A0ABS8W521</accession>
<dbReference type="SUPFAM" id="SSF53756">
    <property type="entry name" value="UDP-Glycosyltransferase/glycogen phosphorylase"/>
    <property type="match status" value="1"/>
</dbReference>
<dbReference type="InterPro" id="IPR001296">
    <property type="entry name" value="Glyco_trans_1"/>
</dbReference>
<dbReference type="Proteomes" id="UP001201273">
    <property type="component" value="Unassembled WGS sequence"/>
</dbReference>
<evidence type="ECO:0000259" key="2">
    <source>
        <dbReference type="Pfam" id="PF00534"/>
    </source>
</evidence>
<feature type="domain" description="Glycosyl transferase family 1" evidence="2">
    <location>
        <begin position="235"/>
        <end position="334"/>
    </location>
</feature>
<evidence type="ECO:0000256" key="1">
    <source>
        <dbReference type="ARBA" id="ARBA00022679"/>
    </source>
</evidence>
<dbReference type="EC" id="2.4.-.-" evidence="3"/>
<dbReference type="EMBL" id="JAIMJA010000003">
    <property type="protein sequence ID" value="MCE2594067.1"/>
    <property type="molecule type" value="Genomic_DNA"/>
</dbReference>
<keyword evidence="1 3" id="KW-0808">Transferase</keyword>
<dbReference type="PANTHER" id="PTHR46401">
    <property type="entry name" value="GLYCOSYLTRANSFERASE WBBK-RELATED"/>
    <property type="match status" value="1"/>
</dbReference>
<dbReference type="PANTHER" id="PTHR46401:SF2">
    <property type="entry name" value="GLYCOSYLTRANSFERASE WBBK-RELATED"/>
    <property type="match status" value="1"/>
</dbReference>
<name>A0ABS8W521_9GAMM</name>
<dbReference type="RefSeq" id="WP_233051645.1">
    <property type="nucleotide sequence ID" value="NZ_JAIMJA010000003.1"/>
</dbReference>
<comment type="caution">
    <text evidence="3">The sequence shown here is derived from an EMBL/GenBank/DDBJ whole genome shotgun (WGS) entry which is preliminary data.</text>
</comment>
<keyword evidence="4" id="KW-1185">Reference proteome</keyword>
<dbReference type="Gene3D" id="3.40.50.2000">
    <property type="entry name" value="Glycogen Phosphorylase B"/>
    <property type="match status" value="1"/>
</dbReference>
<protein>
    <submittedName>
        <fullName evidence="3">Glycosyltransferase</fullName>
        <ecNumber evidence="3">2.4.-.-</ecNumber>
    </submittedName>
</protein>
<dbReference type="GO" id="GO:0016757">
    <property type="term" value="F:glycosyltransferase activity"/>
    <property type="evidence" value="ECO:0007669"/>
    <property type="project" value="UniProtKB-KW"/>
</dbReference>
<dbReference type="Pfam" id="PF00534">
    <property type="entry name" value="Glycos_transf_1"/>
    <property type="match status" value="1"/>
</dbReference>
<reference evidence="3 4" key="1">
    <citation type="journal article" date="2022" name="Environ. Microbiol. Rep.">
        <title>Eco-phylogenetic analyses reveal divergent evolution of vitamin B12 metabolism in the marine bacterial family 'Psychromonadaceae'.</title>
        <authorList>
            <person name="Jin X."/>
            <person name="Yang Y."/>
            <person name="Cao H."/>
            <person name="Gao B."/>
            <person name="Zhao Z."/>
        </authorList>
    </citation>
    <scope>NUCLEOTIDE SEQUENCE [LARGE SCALE GENOMIC DNA]</scope>
    <source>
        <strain evidence="3 4">MKS20</strain>
    </source>
</reference>
<evidence type="ECO:0000313" key="3">
    <source>
        <dbReference type="EMBL" id="MCE2594067.1"/>
    </source>
</evidence>
<evidence type="ECO:0000313" key="4">
    <source>
        <dbReference type="Proteomes" id="UP001201273"/>
    </source>
</evidence>
<sequence length="365" mass="41561">MKLIFAGNLHYGGAVQVAVSFISELVSLGPSELKDIDVIVSSAIHNQLDIDLSMFNNYSVIDFFGAKFFSGKNNLEFFYDVCFVVFGPIYYSLNARNYVVGFAQPWIAYSDNDVYPKLSLHEKIKNKMRFFIQDKLFRRYQHLVVEHKHVKDALLAKGYHNNITVVSNSYASVFDYPDMWKKVNSPINTSQRLALGFIGCAYPHKNLAILNQVDSILTEKYGVEVDFLFTLTKEEMQHLNFDKKNNFYTVGRVSLAQCPSFYQLVDALIFPSQLECFSATPLEAMKMRKTVFASNYPFISEVCMDAGIYFDANDAFDIARVIHEGLNDSDTLKHKIELGSDIVNNAPTARQRALSYLEVLSSYNK</sequence>
<proteinExistence type="predicted"/>